<evidence type="ECO:0000313" key="3">
    <source>
        <dbReference type="Proteomes" id="UP001482620"/>
    </source>
</evidence>
<comment type="caution">
    <text evidence="2">The sequence shown here is derived from an EMBL/GenBank/DDBJ whole genome shotgun (WGS) entry which is preliminary data.</text>
</comment>
<name>A0ABV0TJ80_9TELE</name>
<gene>
    <name evidence="2" type="ORF">ILYODFUR_016620</name>
</gene>
<evidence type="ECO:0000313" key="2">
    <source>
        <dbReference type="EMBL" id="MEQ2232939.1"/>
    </source>
</evidence>
<dbReference type="Proteomes" id="UP001482620">
    <property type="component" value="Unassembled WGS sequence"/>
</dbReference>
<evidence type="ECO:0000256" key="1">
    <source>
        <dbReference type="SAM" id="MobiDB-lite"/>
    </source>
</evidence>
<feature type="region of interest" description="Disordered" evidence="1">
    <location>
        <begin position="130"/>
        <end position="166"/>
    </location>
</feature>
<feature type="compositionally biased region" description="Basic and acidic residues" evidence="1">
    <location>
        <begin position="156"/>
        <end position="166"/>
    </location>
</feature>
<accession>A0ABV0TJ80</accession>
<reference evidence="2 3" key="1">
    <citation type="submission" date="2021-06" db="EMBL/GenBank/DDBJ databases">
        <authorList>
            <person name="Palmer J.M."/>
        </authorList>
    </citation>
    <scope>NUCLEOTIDE SEQUENCE [LARGE SCALE GENOMIC DNA]</scope>
    <source>
        <strain evidence="3">if_2019</strain>
        <tissue evidence="2">Muscle</tissue>
    </source>
</reference>
<proteinExistence type="predicted"/>
<keyword evidence="3" id="KW-1185">Reference proteome</keyword>
<protein>
    <submittedName>
        <fullName evidence="2">Uncharacterized protein</fullName>
    </submittedName>
</protein>
<sequence length="166" mass="19162">MRVRKNAYSDSRAYPRAAGQTQPQGWSFHCEECLFLLPAWKQDITRYRRRTRRPVLQVSFPWFCSFSYARIITNIPNVKGPQNLREKTLSSVHHERLQTQHAETHVCVFNEKSSESVRVSAYVHARKRKRGSSSPVCQDPHVTARFAPSSSSQTADLEHTHAHTKT</sequence>
<dbReference type="EMBL" id="JAHRIQ010036278">
    <property type="protein sequence ID" value="MEQ2232939.1"/>
    <property type="molecule type" value="Genomic_DNA"/>
</dbReference>
<organism evidence="2 3">
    <name type="scientific">Ilyodon furcidens</name>
    <name type="common">goldbreast splitfin</name>
    <dbReference type="NCBI Taxonomy" id="33524"/>
    <lineage>
        <taxon>Eukaryota</taxon>
        <taxon>Metazoa</taxon>
        <taxon>Chordata</taxon>
        <taxon>Craniata</taxon>
        <taxon>Vertebrata</taxon>
        <taxon>Euteleostomi</taxon>
        <taxon>Actinopterygii</taxon>
        <taxon>Neopterygii</taxon>
        <taxon>Teleostei</taxon>
        <taxon>Neoteleostei</taxon>
        <taxon>Acanthomorphata</taxon>
        <taxon>Ovalentaria</taxon>
        <taxon>Atherinomorphae</taxon>
        <taxon>Cyprinodontiformes</taxon>
        <taxon>Goodeidae</taxon>
        <taxon>Ilyodon</taxon>
    </lineage>
</organism>
<feature type="region of interest" description="Disordered" evidence="1">
    <location>
        <begin position="1"/>
        <end position="23"/>
    </location>
</feature>